<evidence type="ECO:0000256" key="3">
    <source>
        <dbReference type="ARBA" id="ARBA00012750"/>
    </source>
</evidence>
<dbReference type="Pfam" id="PF02676">
    <property type="entry name" value="TYW3"/>
    <property type="match status" value="1"/>
</dbReference>
<evidence type="ECO:0000256" key="6">
    <source>
        <dbReference type="ARBA" id="ARBA00022691"/>
    </source>
</evidence>
<keyword evidence="6" id="KW-0949">S-adenosyl-L-methionine</keyword>
<keyword evidence="15" id="KW-1185">Reference proteome</keyword>
<evidence type="ECO:0000256" key="11">
    <source>
        <dbReference type="ARBA" id="ARBA00069229"/>
    </source>
</evidence>
<dbReference type="GO" id="GO:0008033">
    <property type="term" value="P:tRNA processing"/>
    <property type="evidence" value="ECO:0007669"/>
    <property type="project" value="UniProtKB-KW"/>
</dbReference>
<dbReference type="GO" id="GO:0008168">
    <property type="term" value="F:methyltransferase activity"/>
    <property type="evidence" value="ECO:0007669"/>
    <property type="project" value="UniProtKB-KW"/>
</dbReference>
<name>A0AAV9UWR7_9PEZI</name>
<dbReference type="AlphaFoldDB" id="A0AAV9UWR7"/>
<comment type="similarity">
    <text evidence="2">Belongs to the TYW3 family.</text>
</comment>
<dbReference type="FunFam" id="3.30.1960.10:FF:000003">
    <property type="entry name" value="tRNA methyltransferase"/>
    <property type="match status" value="1"/>
</dbReference>
<dbReference type="GO" id="GO:0032259">
    <property type="term" value="P:methylation"/>
    <property type="evidence" value="ECO:0007669"/>
    <property type="project" value="UniProtKB-KW"/>
</dbReference>
<dbReference type="Gene3D" id="3.30.1960.10">
    <property type="entry name" value="tRNA wybutosine-synthesizing-like"/>
    <property type="match status" value="1"/>
</dbReference>
<dbReference type="EC" id="2.1.1.282" evidence="3"/>
<evidence type="ECO:0000313" key="14">
    <source>
        <dbReference type="EMBL" id="KAK6350356.1"/>
    </source>
</evidence>
<comment type="function">
    <text evidence="10">S-adenosyl-L-methionine-dependent methyltransferase that acts as a component of the wybutosine biosynthesis pathway. Wybutosine is a hyper modified guanosine with a tricyclic base found at the 3'-position adjacent to the anticodon of eukaryotic phenylalanine tRNA. Probably methylates N-4 position of wybutosine-86 to produce wybutosine-72.</text>
</comment>
<evidence type="ECO:0000259" key="13">
    <source>
        <dbReference type="Pfam" id="PF02676"/>
    </source>
</evidence>
<evidence type="ECO:0000256" key="7">
    <source>
        <dbReference type="ARBA" id="ARBA00022694"/>
    </source>
</evidence>
<dbReference type="InterPro" id="IPR003827">
    <property type="entry name" value="tRNA_yW-synthesising"/>
</dbReference>
<sequence>MNHEKRRQEFKAKKSKILSDLASDEPDASPKGSVDTHILSLIELLNQHDGIVTTSSCSGRISVFLEGRKEAQDASKSCDPDSAEEPLDNLAAIGGKGGGGRWLLVAHDPLSESLLAGDADADDSAFLRLIFNGISSQQSPESIVSPSKETRYIHFKFEPMILHVLTEDLDIANKLLVCATAGSFRESGIVNPLRNPVVAIRTTGLAFDAPIGLYDSATGTINRFIEPPALRNLVRLANDRFQENFRRIAALYAHIDRIFATPAIDVESKQERAKRKRLEGLARQKEKLISKEKPSVQSQDPLGDGILF</sequence>
<feature type="compositionally biased region" description="Basic and acidic residues" evidence="12">
    <location>
        <begin position="284"/>
        <end position="294"/>
    </location>
</feature>
<feature type="region of interest" description="Disordered" evidence="12">
    <location>
        <begin position="1"/>
        <end position="33"/>
    </location>
</feature>
<dbReference type="EMBL" id="JAVHNQ010000004">
    <property type="protein sequence ID" value="KAK6350356.1"/>
    <property type="molecule type" value="Genomic_DNA"/>
</dbReference>
<dbReference type="PANTHER" id="PTHR48418">
    <property type="entry name" value="TRNA WYBUTOSINE-SYNTHESIZING PROTEIN 3"/>
    <property type="match status" value="1"/>
</dbReference>
<keyword evidence="5" id="KW-0808">Transferase</keyword>
<comment type="caution">
    <text evidence="14">The sequence shown here is derived from an EMBL/GenBank/DDBJ whole genome shotgun (WGS) entry which is preliminary data.</text>
</comment>
<comment type="pathway">
    <text evidence="1">tRNA modification; wybutosine-tRNA(Phe) biosynthesis.</text>
</comment>
<evidence type="ECO:0000256" key="9">
    <source>
        <dbReference type="ARBA" id="ARBA00049202"/>
    </source>
</evidence>
<gene>
    <name evidence="14" type="ORF">TWF696_006588</name>
</gene>
<comment type="catalytic activity">
    <reaction evidence="9">
        <text>4-demethyl-7-[(3S)-3-amino-3-carboxypropyl]wyosine(37) in tRNA(Phe) + S-adenosyl-L-methionine = 7-[(3S)-3-amino-3-carboxypropyl]wyosine(37) in tRNA(Phe) + S-adenosyl-L-homocysteine + H(+)</text>
        <dbReference type="Rhea" id="RHEA:36635"/>
        <dbReference type="Rhea" id="RHEA-COMP:10378"/>
        <dbReference type="Rhea" id="RHEA-COMP:10379"/>
        <dbReference type="ChEBI" id="CHEBI:15378"/>
        <dbReference type="ChEBI" id="CHEBI:57856"/>
        <dbReference type="ChEBI" id="CHEBI:59789"/>
        <dbReference type="ChEBI" id="CHEBI:73543"/>
        <dbReference type="ChEBI" id="CHEBI:73550"/>
        <dbReference type="EC" id="2.1.1.282"/>
    </reaction>
</comment>
<organism evidence="14 15">
    <name type="scientific">Orbilia brochopaga</name>
    <dbReference type="NCBI Taxonomy" id="3140254"/>
    <lineage>
        <taxon>Eukaryota</taxon>
        <taxon>Fungi</taxon>
        <taxon>Dikarya</taxon>
        <taxon>Ascomycota</taxon>
        <taxon>Pezizomycotina</taxon>
        <taxon>Orbiliomycetes</taxon>
        <taxon>Orbiliales</taxon>
        <taxon>Orbiliaceae</taxon>
        <taxon>Orbilia</taxon>
    </lineage>
</organism>
<feature type="domain" description="tRNA wybutosine-synthesizing protein" evidence="13">
    <location>
        <begin position="13"/>
        <end position="256"/>
    </location>
</feature>
<dbReference type="Proteomes" id="UP001375240">
    <property type="component" value="Unassembled WGS sequence"/>
</dbReference>
<feature type="region of interest" description="Disordered" evidence="12">
    <location>
        <begin position="284"/>
        <end position="308"/>
    </location>
</feature>
<evidence type="ECO:0000256" key="10">
    <source>
        <dbReference type="ARBA" id="ARBA00058049"/>
    </source>
</evidence>
<evidence type="ECO:0000313" key="15">
    <source>
        <dbReference type="Proteomes" id="UP001375240"/>
    </source>
</evidence>
<accession>A0AAV9UWR7</accession>
<evidence type="ECO:0000256" key="12">
    <source>
        <dbReference type="SAM" id="MobiDB-lite"/>
    </source>
</evidence>
<feature type="compositionally biased region" description="Basic and acidic residues" evidence="12">
    <location>
        <begin position="1"/>
        <end position="12"/>
    </location>
</feature>
<evidence type="ECO:0000256" key="5">
    <source>
        <dbReference type="ARBA" id="ARBA00022679"/>
    </source>
</evidence>
<evidence type="ECO:0000256" key="4">
    <source>
        <dbReference type="ARBA" id="ARBA00022603"/>
    </source>
</evidence>
<evidence type="ECO:0000256" key="2">
    <source>
        <dbReference type="ARBA" id="ARBA00008569"/>
    </source>
</evidence>
<protein>
    <recommendedName>
        <fullName evidence="11">tRNA wybutosine-synthesizing protein 3</fullName>
        <ecNumber evidence="3">2.1.1.282</ecNumber>
    </recommendedName>
    <alternativeName>
        <fullName evidence="8">tRNA(Phe) 7-((3-amino-3-carboxypropyl)-4-demethylwyosine(37)-N(4))-methyltransferase</fullName>
    </alternativeName>
</protein>
<dbReference type="SUPFAM" id="SSF111278">
    <property type="entry name" value="SSo0622-like"/>
    <property type="match status" value="1"/>
</dbReference>
<proteinExistence type="inferred from homology"/>
<reference evidence="14 15" key="1">
    <citation type="submission" date="2019-10" db="EMBL/GenBank/DDBJ databases">
        <authorList>
            <person name="Palmer J.M."/>
        </authorList>
    </citation>
    <scope>NUCLEOTIDE SEQUENCE [LARGE SCALE GENOMIC DNA]</scope>
    <source>
        <strain evidence="14 15">TWF696</strain>
    </source>
</reference>
<keyword evidence="4" id="KW-0489">Methyltransferase</keyword>
<dbReference type="InterPro" id="IPR036602">
    <property type="entry name" value="tRNA_yW-synthesising-like_sf"/>
</dbReference>
<evidence type="ECO:0000256" key="1">
    <source>
        <dbReference type="ARBA" id="ARBA00004797"/>
    </source>
</evidence>
<evidence type="ECO:0000256" key="8">
    <source>
        <dbReference type="ARBA" id="ARBA00030554"/>
    </source>
</evidence>
<keyword evidence="7" id="KW-0819">tRNA processing</keyword>
<dbReference type="PANTHER" id="PTHR48418:SF1">
    <property type="entry name" value="TRNA WYBUTOSINE-SYNTHESIZING PROTEIN 3"/>
    <property type="match status" value="1"/>
</dbReference>